<keyword evidence="1" id="KW-1133">Transmembrane helix</keyword>
<feature type="signal peptide" evidence="2">
    <location>
        <begin position="1"/>
        <end position="24"/>
    </location>
</feature>
<dbReference type="AlphaFoldDB" id="A0A9E1GKW0"/>
<accession>A0A9E1GKW0</accession>
<feature type="transmembrane region" description="Helical" evidence="1">
    <location>
        <begin position="73"/>
        <end position="90"/>
    </location>
</feature>
<comment type="caution">
    <text evidence="3">The sequence shown here is derived from an EMBL/GenBank/DDBJ whole genome shotgun (WGS) entry which is preliminary data.</text>
</comment>
<feature type="transmembrane region" description="Helical" evidence="1">
    <location>
        <begin position="48"/>
        <end position="66"/>
    </location>
</feature>
<dbReference type="NCBIfam" id="NF041281">
    <property type="entry name" value="TraA_gammapb"/>
    <property type="match status" value="1"/>
</dbReference>
<protein>
    <recommendedName>
        <fullName evidence="5">Pili assembly chaperone</fullName>
    </recommendedName>
</protein>
<evidence type="ECO:0000313" key="3">
    <source>
        <dbReference type="EMBL" id="MBS6622204.1"/>
    </source>
</evidence>
<evidence type="ECO:0000313" key="4">
    <source>
        <dbReference type="Proteomes" id="UP000811365"/>
    </source>
</evidence>
<sequence>MNFKSIGKVALACGLFAGAAAVYAGVGGTTPGGSEFDDIWTLIQGWSQGVLGRIIALGALIVGIAFGLVRQSVVAAVIGISMAIVLQYGPDVIEGIVTSTAAGADLAQVALLDNGMNIANLVK</sequence>
<keyword evidence="1" id="KW-0472">Membrane</keyword>
<dbReference type="EMBL" id="JAGZYH010000029">
    <property type="protein sequence ID" value="MBS6622204.1"/>
    <property type="molecule type" value="Genomic_DNA"/>
</dbReference>
<reference evidence="3" key="1">
    <citation type="submission" date="2021-02" db="EMBL/GenBank/DDBJ databases">
        <title>Infant gut strain persistence is associated with maternal origin, phylogeny, and functional potential including surface adhesion and iron acquisition.</title>
        <authorList>
            <person name="Lou Y.C."/>
        </authorList>
    </citation>
    <scope>NUCLEOTIDE SEQUENCE</scope>
    <source>
        <strain evidence="3">L2_039_000G1_dasL2_039_000G1_maxbin2.maxbin.077</strain>
    </source>
</reference>
<organism evidence="3 4">
    <name type="scientific">Faecalibacterium prausnitzii</name>
    <dbReference type="NCBI Taxonomy" id="853"/>
    <lineage>
        <taxon>Bacteria</taxon>
        <taxon>Bacillati</taxon>
        <taxon>Bacillota</taxon>
        <taxon>Clostridia</taxon>
        <taxon>Eubacteriales</taxon>
        <taxon>Oscillospiraceae</taxon>
        <taxon>Faecalibacterium</taxon>
    </lineage>
</organism>
<evidence type="ECO:0008006" key="5">
    <source>
        <dbReference type="Google" id="ProtNLM"/>
    </source>
</evidence>
<name>A0A9E1GKW0_9FIRM</name>
<dbReference type="InterPro" id="IPR059173">
    <property type="entry name" value="TraA_dom"/>
</dbReference>
<evidence type="ECO:0000256" key="2">
    <source>
        <dbReference type="SAM" id="SignalP"/>
    </source>
</evidence>
<keyword evidence="2" id="KW-0732">Signal</keyword>
<evidence type="ECO:0000256" key="1">
    <source>
        <dbReference type="SAM" id="Phobius"/>
    </source>
</evidence>
<proteinExistence type="predicted"/>
<keyword evidence="1" id="KW-0812">Transmembrane</keyword>
<gene>
    <name evidence="3" type="ORF">KH315_08610</name>
</gene>
<feature type="chain" id="PRO_5039589173" description="Pili assembly chaperone" evidence="2">
    <location>
        <begin position="25"/>
        <end position="123"/>
    </location>
</feature>
<dbReference type="Proteomes" id="UP000811365">
    <property type="component" value="Unassembled WGS sequence"/>
</dbReference>